<proteinExistence type="predicted"/>
<dbReference type="SUPFAM" id="SSF55920">
    <property type="entry name" value="Creatinase/aminopeptidase"/>
    <property type="match status" value="1"/>
</dbReference>
<evidence type="ECO:0000259" key="2">
    <source>
        <dbReference type="Pfam" id="PF01321"/>
    </source>
</evidence>
<dbReference type="InterPro" id="IPR000994">
    <property type="entry name" value="Pept_M24"/>
</dbReference>
<evidence type="ECO:0000313" key="3">
    <source>
        <dbReference type="EMBL" id="MCU4744011.1"/>
    </source>
</evidence>
<feature type="domain" description="Peptidase M24" evidence="1">
    <location>
        <begin position="148"/>
        <end position="353"/>
    </location>
</feature>
<evidence type="ECO:0000313" key="4">
    <source>
        <dbReference type="Proteomes" id="UP001321018"/>
    </source>
</evidence>
<dbReference type="AlphaFoldDB" id="A0AAP2Z2G7"/>
<dbReference type="PANTHER" id="PTHR46112">
    <property type="entry name" value="AMINOPEPTIDASE"/>
    <property type="match status" value="1"/>
</dbReference>
<protein>
    <submittedName>
        <fullName evidence="3">Xaa-Pro peptidase family protein</fullName>
    </submittedName>
</protein>
<dbReference type="SUPFAM" id="SSF53092">
    <property type="entry name" value="Creatinase/prolidase N-terminal domain"/>
    <property type="match status" value="1"/>
</dbReference>
<accession>A0AAP2Z2G7</accession>
<name>A0AAP2Z2G7_9EURY</name>
<dbReference type="PANTHER" id="PTHR46112:SF3">
    <property type="entry name" value="AMINOPEPTIDASE YPDF"/>
    <property type="match status" value="1"/>
</dbReference>
<dbReference type="InterPro" id="IPR050659">
    <property type="entry name" value="Peptidase_M24B"/>
</dbReference>
<dbReference type="Gene3D" id="3.90.230.10">
    <property type="entry name" value="Creatinase/methionine aminopeptidase superfamily"/>
    <property type="match status" value="1"/>
</dbReference>
<gene>
    <name evidence="3" type="ORF">OB960_21760</name>
</gene>
<feature type="domain" description="Creatinase N-terminal" evidence="2">
    <location>
        <begin position="6"/>
        <end position="139"/>
    </location>
</feature>
<dbReference type="InterPro" id="IPR001714">
    <property type="entry name" value="Pept_M24_MAP"/>
</dbReference>
<dbReference type="Gene3D" id="3.40.350.10">
    <property type="entry name" value="Creatinase/prolidase N-terminal domain"/>
    <property type="match status" value="1"/>
</dbReference>
<sequence length="369" mass="40723">MALDDRLTTLQHHLRKRGYDAALLYPGPNLFYWTGFYGEPLDRHLLFVVPAEGEREPWFVTPRKSLDQIRENARVQRTDVVDANDPEAVAIRVAESFDTDDPTIALDDRMPFGVVQPLRQHIDDGTFESVSPITTELRIRKDRGEIDALRRSATIADEVSEAIRSLGEEAVGMTEAELAAVIRAHLHRKGGTRLSFDVVVASGPNAARPYYRHGDRTIDAGDPVILDFGTFFDGYASDQTRTVVFSGDPPPSFEAAYDAVLDAFEAGVDAVEPGRLVETIDHIVESTIGEHGFAAQLVHATGHGVGVEAHEPPSVEDGNRRTLEPGMVFSIEPGLYVEGEFGVRLEDLVVVTDEGCERLNRSPKGWRPL</sequence>
<reference evidence="3" key="1">
    <citation type="submission" date="2022-09" db="EMBL/GenBank/DDBJ databases">
        <title>Enrichment on poylsaccharides allowed isolation of novel metabolic and taxonomic groups of Haloarchaea.</title>
        <authorList>
            <person name="Sorokin D.Y."/>
            <person name="Elcheninov A.G."/>
            <person name="Khizhniak T.V."/>
            <person name="Kolganova T.V."/>
            <person name="Kublanov I.V."/>
        </authorList>
    </citation>
    <scope>NUCLEOTIDE SEQUENCE</scope>
    <source>
        <strain evidence="3">AArc-xg1-1</strain>
    </source>
</reference>
<dbReference type="Pfam" id="PF01321">
    <property type="entry name" value="Creatinase_N"/>
    <property type="match status" value="1"/>
</dbReference>
<dbReference type="InterPro" id="IPR000587">
    <property type="entry name" value="Creatinase_N"/>
</dbReference>
<dbReference type="InterPro" id="IPR029149">
    <property type="entry name" value="Creatin/AminoP/Spt16_N"/>
</dbReference>
<organism evidence="3 4">
    <name type="scientific">Natronoglomus mannanivorans</name>
    <dbReference type="NCBI Taxonomy" id="2979990"/>
    <lineage>
        <taxon>Archaea</taxon>
        <taxon>Methanobacteriati</taxon>
        <taxon>Methanobacteriota</taxon>
        <taxon>Stenosarchaea group</taxon>
        <taxon>Halobacteria</taxon>
        <taxon>Halobacteriales</taxon>
        <taxon>Natrialbaceae</taxon>
        <taxon>Natronoglomus</taxon>
    </lineage>
</organism>
<dbReference type="Proteomes" id="UP001321018">
    <property type="component" value="Unassembled WGS sequence"/>
</dbReference>
<dbReference type="EMBL" id="JAOPKA010000020">
    <property type="protein sequence ID" value="MCU4744011.1"/>
    <property type="molecule type" value="Genomic_DNA"/>
</dbReference>
<dbReference type="Pfam" id="PF00557">
    <property type="entry name" value="Peptidase_M24"/>
    <property type="match status" value="1"/>
</dbReference>
<dbReference type="RefSeq" id="WP_338005820.1">
    <property type="nucleotide sequence ID" value="NZ_JAOPKA010000020.1"/>
</dbReference>
<dbReference type="PRINTS" id="PR00599">
    <property type="entry name" value="MAPEPTIDASE"/>
</dbReference>
<dbReference type="InterPro" id="IPR036005">
    <property type="entry name" value="Creatinase/aminopeptidase-like"/>
</dbReference>
<evidence type="ECO:0000259" key="1">
    <source>
        <dbReference type="Pfam" id="PF00557"/>
    </source>
</evidence>
<comment type="caution">
    <text evidence="3">The sequence shown here is derived from an EMBL/GenBank/DDBJ whole genome shotgun (WGS) entry which is preliminary data.</text>
</comment>